<dbReference type="InterPro" id="IPR017930">
    <property type="entry name" value="Myb_dom"/>
</dbReference>
<keyword evidence="8" id="KW-1185">Reference proteome</keyword>
<evidence type="ECO:0000259" key="6">
    <source>
        <dbReference type="PROSITE" id="PS51294"/>
    </source>
</evidence>
<dbReference type="Proteomes" id="UP000179807">
    <property type="component" value="Unassembled WGS sequence"/>
</dbReference>
<dbReference type="OrthoDB" id="2143914at2759"/>
<evidence type="ECO:0000259" key="5">
    <source>
        <dbReference type="PROSITE" id="PS50090"/>
    </source>
</evidence>
<feature type="domain" description="Myb-like" evidence="5">
    <location>
        <begin position="104"/>
        <end position="155"/>
    </location>
</feature>
<feature type="domain" description="HTH myb-type" evidence="6">
    <location>
        <begin position="108"/>
        <end position="159"/>
    </location>
</feature>
<keyword evidence="2" id="KW-0238">DNA-binding</keyword>
<dbReference type="AlphaFoldDB" id="A0A1J4KDN9"/>
<feature type="domain" description="HTH myb-type" evidence="6">
    <location>
        <begin position="161"/>
        <end position="210"/>
    </location>
</feature>
<evidence type="ECO:0000256" key="1">
    <source>
        <dbReference type="ARBA" id="ARBA00023015"/>
    </source>
</evidence>
<keyword evidence="4" id="KW-0539">Nucleus</keyword>
<dbReference type="InterPro" id="IPR001005">
    <property type="entry name" value="SANT/Myb"/>
</dbReference>
<gene>
    <name evidence="7" type="ORF">TRFO_22182</name>
</gene>
<evidence type="ECO:0000256" key="4">
    <source>
        <dbReference type="ARBA" id="ARBA00023242"/>
    </source>
</evidence>
<organism evidence="7 8">
    <name type="scientific">Tritrichomonas foetus</name>
    <dbReference type="NCBI Taxonomy" id="1144522"/>
    <lineage>
        <taxon>Eukaryota</taxon>
        <taxon>Metamonada</taxon>
        <taxon>Parabasalia</taxon>
        <taxon>Tritrichomonadida</taxon>
        <taxon>Tritrichomonadidae</taxon>
        <taxon>Tritrichomonas</taxon>
    </lineage>
</organism>
<dbReference type="VEuPathDB" id="TrichDB:TRFO_22182"/>
<dbReference type="Gene3D" id="1.10.10.60">
    <property type="entry name" value="Homeodomain-like"/>
    <property type="match status" value="2"/>
</dbReference>
<dbReference type="RefSeq" id="XP_068362168.1">
    <property type="nucleotide sequence ID" value="XM_068502414.1"/>
</dbReference>
<dbReference type="EMBL" id="MLAK01000650">
    <property type="protein sequence ID" value="OHT09032.1"/>
    <property type="molecule type" value="Genomic_DNA"/>
</dbReference>
<dbReference type="GO" id="GO:0000978">
    <property type="term" value="F:RNA polymerase II cis-regulatory region sequence-specific DNA binding"/>
    <property type="evidence" value="ECO:0007669"/>
    <property type="project" value="TreeGrafter"/>
</dbReference>
<dbReference type="PANTHER" id="PTHR46621">
    <property type="entry name" value="SNRNA-ACTIVATING PROTEIN COMPLEX SUBUNIT 4"/>
    <property type="match status" value="1"/>
</dbReference>
<dbReference type="GO" id="GO:0001006">
    <property type="term" value="F:RNA polymerase III type 3 promoter sequence-specific DNA binding"/>
    <property type="evidence" value="ECO:0007669"/>
    <property type="project" value="TreeGrafter"/>
</dbReference>
<evidence type="ECO:0000256" key="2">
    <source>
        <dbReference type="ARBA" id="ARBA00023125"/>
    </source>
</evidence>
<dbReference type="PROSITE" id="PS51294">
    <property type="entry name" value="HTH_MYB"/>
    <property type="match status" value="2"/>
</dbReference>
<dbReference type="Pfam" id="PF00249">
    <property type="entry name" value="Myb_DNA-binding"/>
    <property type="match status" value="2"/>
</dbReference>
<dbReference type="GO" id="GO:0042796">
    <property type="term" value="P:snRNA transcription by RNA polymerase III"/>
    <property type="evidence" value="ECO:0007669"/>
    <property type="project" value="TreeGrafter"/>
</dbReference>
<dbReference type="GO" id="GO:0042795">
    <property type="term" value="P:snRNA transcription by RNA polymerase II"/>
    <property type="evidence" value="ECO:0007669"/>
    <property type="project" value="TreeGrafter"/>
</dbReference>
<accession>A0A1J4KDN9</accession>
<dbReference type="InterPro" id="IPR009057">
    <property type="entry name" value="Homeodomain-like_sf"/>
</dbReference>
<dbReference type="PANTHER" id="PTHR46621:SF1">
    <property type="entry name" value="SNRNA-ACTIVATING PROTEIN COMPLEX SUBUNIT 4"/>
    <property type="match status" value="1"/>
</dbReference>
<evidence type="ECO:0000313" key="8">
    <source>
        <dbReference type="Proteomes" id="UP000179807"/>
    </source>
</evidence>
<dbReference type="SUPFAM" id="SSF46689">
    <property type="entry name" value="Homeodomain-like"/>
    <property type="match status" value="1"/>
</dbReference>
<proteinExistence type="predicted"/>
<keyword evidence="1" id="KW-0805">Transcription regulation</keyword>
<dbReference type="GeneID" id="94837118"/>
<protein>
    <submittedName>
        <fullName evidence="7">R2r3-MYB transcription factor</fullName>
    </submittedName>
</protein>
<name>A0A1J4KDN9_9EUKA</name>
<dbReference type="GO" id="GO:0019185">
    <property type="term" value="C:snRNA-activating protein complex"/>
    <property type="evidence" value="ECO:0007669"/>
    <property type="project" value="TreeGrafter"/>
</dbReference>
<keyword evidence="3" id="KW-0804">Transcription</keyword>
<comment type="caution">
    <text evidence="7">The sequence shown here is derived from an EMBL/GenBank/DDBJ whole genome shotgun (WGS) entry which is preliminary data.</text>
</comment>
<evidence type="ECO:0000313" key="7">
    <source>
        <dbReference type="EMBL" id="OHT09032.1"/>
    </source>
</evidence>
<feature type="domain" description="Myb-like" evidence="5">
    <location>
        <begin position="156"/>
        <end position="206"/>
    </location>
</feature>
<dbReference type="SMART" id="SM00717">
    <property type="entry name" value="SANT"/>
    <property type="match status" value="2"/>
</dbReference>
<dbReference type="CDD" id="cd00167">
    <property type="entry name" value="SANT"/>
    <property type="match status" value="2"/>
</dbReference>
<dbReference type="FunFam" id="1.10.10.60:FF:000016">
    <property type="entry name" value="Transcriptional activator Myb isoform A"/>
    <property type="match status" value="1"/>
</dbReference>
<dbReference type="PROSITE" id="PS50090">
    <property type="entry name" value="MYB_LIKE"/>
    <property type="match status" value="2"/>
</dbReference>
<reference evidence="7" key="1">
    <citation type="submission" date="2016-10" db="EMBL/GenBank/DDBJ databases">
        <authorList>
            <person name="Benchimol M."/>
            <person name="Almeida L.G."/>
            <person name="Vasconcelos A.T."/>
            <person name="Perreira-Neves A."/>
            <person name="Rosa I.A."/>
            <person name="Tasca T."/>
            <person name="Bogo M.R."/>
            <person name="de Souza W."/>
        </authorList>
    </citation>
    <scope>NUCLEOTIDE SEQUENCE [LARGE SCALE GENOMIC DNA]</scope>
    <source>
        <strain evidence="7">K</strain>
    </source>
</reference>
<sequence>MFAHQIPPNTPLYNIFNQQQQQQHQYYQHVLFNQQNQNFIPNTCTQSNNQISVINPNLMYNNIINNDFNTCNAFNSVSNNNSVIDNKNCFQPKIKHVILVNSKCKQAKKSKWTNEEDELLRDAVHEHGEHSWKTIATMVPGRNSKQCRERWTAQLNPCLTREEWSSEEDCVLLQMHTVHGNLWAKISTCLQGRSSSAVKNRYNWLMRRNMPQRMMSSFNHPYIGSVKASTESKKYQSI</sequence>
<dbReference type="InterPro" id="IPR051575">
    <property type="entry name" value="Myb-like_DNA-bd"/>
</dbReference>
<evidence type="ECO:0000256" key="3">
    <source>
        <dbReference type="ARBA" id="ARBA00023163"/>
    </source>
</evidence>